<comment type="similarity">
    <text evidence="1">Belongs to the peptidase M16 family.</text>
</comment>
<dbReference type="Proteomes" id="UP000185944">
    <property type="component" value="Unassembled WGS sequence"/>
</dbReference>
<keyword evidence="3" id="KW-1185">Reference proteome</keyword>
<dbReference type="VEuPathDB" id="MicrosporidiaDB:NEDG_01523"/>
<dbReference type="OrthoDB" id="10251424at2759"/>
<protein>
    <submittedName>
        <fullName evidence="2">Mitochondrial-processing peptidase subunit beta</fullName>
    </submittedName>
</protein>
<evidence type="ECO:0000313" key="3">
    <source>
        <dbReference type="Proteomes" id="UP000185944"/>
    </source>
</evidence>
<dbReference type="AlphaFoldDB" id="A0A177EE36"/>
<dbReference type="SUPFAM" id="SSF63411">
    <property type="entry name" value="LuxS/MPP-like metallohydrolase"/>
    <property type="match status" value="1"/>
</dbReference>
<proteinExistence type="inferred from homology"/>
<dbReference type="GO" id="GO:0046872">
    <property type="term" value="F:metal ion binding"/>
    <property type="evidence" value="ECO:0007669"/>
    <property type="project" value="InterPro"/>
</dbReference>
<accession>A0A177EE36</accession>
<dbReference type="EMBL" id="LTDL01000038">
    <property type="protein sequence ID" value="OAG29976.1"/>
    <property type="molecule type" value="Genomic_DNA"/>
</dbReference>
<dbReference type="STRING" id="1805483.A0A177EE36"/>
<name>A0A177EE36_9MICR</name>
<evidence type="ECO:0000256" key="1">
    <source>
        <dbReference type="ARBA" id="ARBA00007261"/>
    </source>
</evidence>
<dbReference type="PANTHER" id="PTHR11851:SF49">
    <property type="entry name" value="MITOCHONDRIAL-PROCESSING PEPTIDASE SUBUNIT ALPHA"/>
    <property type="match status" value="1"/>
</dbReference>
<dbReference type="InterPro" id="IPR011249">
    <property type="entry name" value="Metalloenz_LuxS/M16"/>
</dbReference>
<dbReference type="GeneID" id="93647873"/>
<dbReference type="PANTHER" id="PTHR11851">
    <property type="entry name" value="METALLOPROTEASE"/>
    <property type="match status" value="1"/>
</dbReference>
<comment type="caution">
    <text evidence="2">The sequence shown here is derived from an EMBL/GenBank/DDBJ whole genome shotgun (WGS) entry which is preliminary data.</text>
</comment>
<dbReference type="InterPro" id="IPR050361">
    <property type="entry name" value="MPP/UQCRC_Complex"/>
</dbReference>
<gene>
    <name evidence="2" type="ORF">NEDG_01523</name>
</gene>
<evidence type="ECO:0000313" key="2">
    <source>
        <dbReference type="EMBL" id="OAG29976.1"/>
    </source>
</evidence>
<organism evidence="2 3">
    <name type="scientific">Nematocida displodere</name>
    <dbReference type="NCBI Taxonomy" id="1805483"/>
    <lineage>
        <taxon>Eukaryota</taxon>
        <taxon>Fungi</taxon>
        <taxon>Fungi incertae sedis</taxon>
        <taxon>Microsporidia</taxon>
        <taxon>Nematocida</taxon>
    </lineage>
</organism>
<reference evidence="2 3" key="1">
    <citation type="submission" date="2016-02" db="EMBL/GenBank/DDBJ databases">
        <title>Discovery of a natural microsporidian pathogen with a broad tissue tropism in Caenorhabditis elegans.</title>
        <authorList>
            <person name="Luallen R.J."/>
            <person name="Reinke A.W."/>
            <person name="Tong L."/>
            <person name="Botts M.R."/>
            <person name="Felix M.-A."/>
            <person name="Troemel E.R."/>
        </authorList>
    </citation>
    <scope>NUCLEOTIDE SEQUENCE [LARGE SCALE GENOMIC DNA]</scope>
    <source>
        <strain evidence="2 3">JUm2807</strain>
    </source>
</reference>
<dbReference type="RefSeq" id="XP_067544528.1">
    <property type="nucleotide sequence ID" value="XM_067688941.1"/>
</dbReference>
<dbReference type="Gene3D" id="3.30.830.10">
    <property type="entry name" value="Metalloenzyme, LuxS/M16 peptidase-like"/>
    <property type="match status" value="1"/>
</dbReference>
<sequence length="392" mass="42683">MVASWFALPKFLLPAQPTYTQTLLNNGITVATKTLPTTKYAVGVFVKGGASMERGGVPEGTAHLLEHMLIRDMDHGKLKKQGVSVSGHTSHNYVSVFGQGKGSSSQELVPMLLGALRRRLNPKLLKEEKAVVTQEYHTMKGSIEDQLDQLYKLLPGQGGGRSIMGTPESIAQIGMSHLAHLHQQPKTSGTVFLVGSGGISHQQMVALARNHPADIPRAGLESGLEAGPGSGSGAGPTATHLVFGFVAPGRQSQRYIHYWLLQNLVNYYLKQTKTIDASAHSVTNTENGMFSIRINKAHSNLTPGILFSKALSLLEEYKKVAMADTAETNCVEQMFSMANFLTTGTPYLTNAEVLSLFRGVTREELRQSIEKLRNPIIMPYKEIPATPVEKHK</sequence>